<dbReference type="InterPro" id="IPR011701">
    <property type="entry name" value="MFS"/>
</dbReference>
<evidence type="ECO:0000256" key="1">
    <source>
        <dbReference type="ARBA" id="ARBA00022692"/>
    </source>
</evidence>
<feature type="transmembrane region" description="Helical" evidence="4">
    <location>
        <begin position="223"/>
        <end position="244"/>
    </location>
</feature>
<dbReference type="STRING" id="1770053.SAMN05216551_101151"/>
<organism evidence="6 7">
    <name type="scientific">Chitinasiproducens palmae</name>
    <dbReference type="NCBI Taxonomy" id="1770053"/>
    <lineage>
        <taxon>Bacteria</taxon>
        <taxon>Pseudomonadati</taxon>
        <taxon>Pseudomonadota</taxon>
        <taxon>Betaproteobacteria</taxon>
        <taxon>Burkholderiales</taxon>
        <taxon>Burkholderiaceae</taxon>
        <taxon>Chitinasiproducens</taxon>
    </lineage>
</organism>
<dbReference type="PANTHER" id="PTHR42910">
    <property type="entry name" value="TRANSPORTER SCO4007-RELATED"/>
    <property type="match status" value="1"/>
</dbReference>
<feature type="transmembrane region" description="Helical" evidence="4">
    <location>
        <begin position="141"/>
        <end position="164"/>
    </location>
</feature>
<feature type="transmembrane region" description="Helical" evidence="4">
    <location>
        <begin position="82"/>
        <end position="101"/>
    </location>
</feature>
<sequence>MTETSSQSAQQPLRQGLLMLMAVATGLTVASNYYAQPLLAVIGRQIGLSTTDAGFIVTTAQVSYAIGLLFLVPLGDRLERRNLISGMTALSAMGLAISALATSPAQLLLGTAISGVFSVVAQLLVPLAATLASPKQRGRAVGVVMSGLLLGVLLARTFAGALAALGSWRIVYWAAFVAVGAMAIALWRVLPPGRPAERLGYGALLGSIWTLFREEPAFRLRSALGGLSFCTFAMLWTALTFLLSAPPFDYSPATIGLFGLIGAAGALAANQAGRLADRGHGALATTWALVLLVASWLVLCAGHLSLWLLVIGIVVMDLAIQALQVSNQSVIYKLRPEARGRLTAGYMTAYFIGGSIGSAIAAAAYPRIGWTGVCALATGVSLVALLVWALLREKRARTVRN</sequence>
<keyword evidence="1 4" id="KW-0812">Transmembrane</keyword>
<keyword evidence="3 4" id="KW-0472">Membrane</keyword>
<evidence type="ECO:0000259" key="5">
    <source>
        <dbReference type="PROSITE" id="PS50850"/>
    </source>
</evidence>
<dbReference type="Pfam" id="PF07690">
    <property type="entry name" value="MFS_1"/>
    <property type="match status" value="1"/>
</dbReference>
<evidence type="ECO:0000256" key="2">
    <source>
        <dbReference type="ARBA" id="ARBA00022989"/>
    </source>
</evidence>
<evidence type="ECO:0000256" key="3">
    <source>
        <dbReference type="ARBA" id="ARBA00023136"/>
    </source>
</evidence>
<feature type="transmembrane region" description="Helical" evidence="4">
    <location>
        <begin position="305"/>
        <end position="323"/>
    </location>
</feature>
<dbReference type="SUPFAM" id="SSF103473">
    <property type="entry name" value="MFS general substrate transporter"/>
    <property type="match status" value="1"/>
</dbReference>
<keyword evidence="2 4" id="KW-1133">Transmembrane helix</keyword>
<dbReference type="PANTHER" id="PTHR42910:SF1">
    <property type="entry name" value="MAJOR FACILITATOR SUPERFAMILY (MFS) PROFILE DOMAIN-CONTAINING PROTEIN"/>
    <property type="match status" value="1"/>
</dbReference>
<evidence type="ECO:0000313" key="7">
    <source>
        <dbReference type="Proteomes" id="UP000243719"/>
    </source>
</evidence>
<evidence type="ECO:0000313" key="6">
    <source>
        <dbReference type="EMBL" id="SDV46186.1"/>
    </source>
</evidence>
<dbReference type="InterPro" id="IPR020846">
    <property type="entry name" value="MFS_dom"/>
</dbReference>
<protein>
    <submittedName>
        <fullName evidence="6">Predicted arabinose efflux permease, MFS family</fullName>
    </submittedName>
</protein>
<dbReference type="OrthoDB" id="9815356at2"/>
<evidence type="ECO:0000256" key="4">
    <source>
        <dbReference type="SAM" id="Phobius"/>
    </source>
</evidence>
<keyword evidence="7" id="KW-1185">Reference proteome</keyword>
<reference evidence="7" key="1">
    <citation type="submission" date="2016-09" db="EMBL/GenBank/DDBJ databases">
        <authorList>
            <person name="Varghese N."/>
            <person name="Submissions S."/>
        </authorList>
    </citation>
    <scope>NUCLEOTIDE SEQUENCE [LARGE SCALE GENOMIC DNA]</scope>
    <source>
        <strain evidence="7">JS23</strain>
    </source>
</reference>
<dbReference type="AlphaFoldDB" id="A0A1H2PKS9"/>
<feature type="transmembrane region" description="Helical" evidence="4">
    <location>
        <begin position="370"/>
        <end position="391"/>
    </location>
</feature>
<feature type="domain" description="Major facilitator superfamily (MFS) profile" evidence="5">
    <location>
        <begin position="17"/>
        <end position="396"/>
    </location>
</feature>
<feature type="transmembrane region" description="Helical" evidence="4">
    <location>
        <begin position="107"/>
        <end position="129"/>
    </location>
</feature>
<dbReference type="RefSeq" id="WP_091903580.1">
    <property type="nucleotide sequence ID" value="NZ_FNLO01000001.1"/>
</dbReference>
<dbReference type="GO" id="GO:0022857">
    <property type="term" value="F:transmembrane transporter activity"/>
    <property type="evidence" value="ECO:0007669"/>
    <property type="project" value="InterPro"/>
</dbReference>
<dbReference type="EMBL" id="FNLO01000001">
    <property type="protein sequence ID" value="SDV46186.1"/>
    <property type="molecule type" value="Genomic_DNA"/>
</dbReference>
<feature type="transmembrane region" description="Helical" evidence="4">
    <location>
        <begin position="250"/>
        <end position="269"/>
    </location>
</feature>
<feature type="transmembrane region" description="Helical" evidence="4">
    <location>
        <begin position="170"/>
        <end position="190"/>
    </location>
</feature>
<dbReference type="CDD" id="cd17324">
    <property type="entry name" value="MFS_NepI_like"/>
    <property type="match status" value="1"/>
</dbReference>
<gene>
    <name evidence="6" type="ORF">SAMN05216551_101151</name>
</gene>
<feature type="transmembrane region" description="Helical" evidence="4">
    <location>
        <begin position="344"/>
        <end position="364"/>
    </location>
</feature>
<proteinExistence type="predicted"/>
<accession>A0A1H2PKS9</accession>
<dbReference type="InterPro" id="IPR036259">
    <property type="entry name" value="MFS_trans_sf"/>
</dbReference>
<dbReference type="PROSITE" id="PS50850">
    <property type="entry name" value="MFS"/>
    <property type="match status" value="1"/>
</dbReference>
<dbReference type="Gene3D" id="1.20.1250.20">
    <property type="entry name" value="MFS general substrate transporter like domains"/>
    <property type="match status" value="1"/>
</dbReference>
<name>A0A1H2PKS9_9BURK</name>
<feature type="transmembrane region" description="Helical" evidence="4">
    <location>
        <begin position="55"/>
        <end position="75"/>
    </location>
</feature>
<feature type="transmembrane region" description="Helical" evidence="4">
    <location>
        <begin position="281"/>
        <end position="299"/>
    </location>
</feature>
<dbReference type="Proteomes" id="UP000243719">
    <property type="component" value="Unassembled WGS sequence"/>
</dbReference>
<feature type="transmembrane region" description="Helical" evidence="4">
    <location>
        <begin position="16"/>
        <end position="35"/>
    </location>
</feature>